<sequence length="693" mass="76524">MATCIICGSSVDGRVCDLHEEDVVFEFRGAQPDELTPRRYYRGTVDGYAEFGIFVDIGDSVTGLLHKSELNQRLESMSLDPGDSVFVQVQSVRDNGNVDLGWSIRQEESQFRGTLIDDPDADMELLAEEANSEEANKTDESTDNETTDESTDEKTTDESTDEKTTDEPTETAEQSAETDNNTPEQLDIPGVTVDQLPDHVGSRIRIEGEVETARQTSGPTIFELRDETGTVDCAAFEEAGVRAYPDVTEGNIVRIEGEVEKRRGELQIETEALVVLEDEERDEVTGRMRDALVERARPDEVETLADDTAVESVVDDIRDAATAIRRAVLEGRPVVVRHAATADGYVASTAIERATLPLIREEQQGADAEYHYFDRRPLEDAVYDMDDATNDVTTMLSNRERHGESLPLFVFVATGGTTESLDGFDLLDVYDARRIVIDERAIDSEIQSATDVLVGPALNGETETTATALGATVAAHVNPEVRDDLGHLPAVSFWEETPAQYQKLATAAGYDADAVRTLREAIALEAFYQSYEDKRELIIDLLFTDETNDPAELAAHISEQFRTRMDTEIETAEANLDRQTVGDETILVLDTDAYTHRFEFPATHLLLDELFRRHSEDAAALVGIDEDEAYIRTTQTIDVRDIVETAQESAPDAALDARGAREGRVEFLRGEQEAARDALLTELGNALSASHPA</sequence>
<dbReference type="SMART" id="SM00316">
    <property type="entry name" value="S1"/>
    <property type="match status" value="1"/>
</dbReference>
<dbReference type="Proteomes" id="UP001596414">
    <property type="component" value="Unassembled WGS sequence"/>
</dbReference>
<feature type="region of interest" description="Disordered" evidence="1">
    <location>
        <begin position="129"/>
        <end position="195"/>
    </location>
</feature>
<comment type="caution">
    <text evidence="3">The sequence shown here is derived from an EMBL/GenBank/DDBJ whole genome shotgun (WGS) entry which is preliminary data.</text>
</comment>
<gene>
    <name evidence="3" type="ORF">ACFQJ7_05915</name>
</gene>
<reference evidence="3 4" key="1">
    <citation type="journal article" date="2014" name="Int. J. Syst. Evol. Microbiol.">
        <title>Complete genome sequence of Corynebacterium casei LMG S-19264T (=DSM 44701T), isolated from a smear-ripened cheese.</title>
        <authorList>
            <consortium name="US DOE Joint Genome Institute (JGI-PGF)"/>
            <person name="Walter F."/>
            <person name="Albersmeier A."/>
            <person name="Kalinowski J."/>
            <person name="Ruckert C."/>
        </authorList>
    </citation>
    <scope>NUCLEOTIDE SEQUENCE [LARGE SCALE GENOMIC DNA]</scope>
    <source>
        <strain evidence="3 4">CGMCC 4.7215</strain>
    </source>
</reference>
<dbReference type="Pfam" id="PF00575">
    <property type="entry name" value="S1"/>
    <property type="match status" value="1"/>
</dbReference>
<accession>A0ABD5X8T4</accession>
<dbReference type="PROSITE" id="PS50126">
    <property type="entry name" value="S1"/>
    <property type="match status" value="1"/>
</dbReference>
<dbReference type="InterPro" id="IPR003029">
    <property type="entry name" value="S1_domain"/>
</dbReference>
<evidence type="ECO:0000259" key="2">
    <source>
        <dbReference type="PROSITE" id="PS50126"/>
    </source>
</evidence>
<dbReference type="SUPFAM" id="SSF50249">
    <property type="entry name" value="Nucleic acid-binding proteins"/>
    <property type="match status" value="2"/>
</dbReference>
<dbReference type="EMBL" id="JBHSZQ010000007">
    <property type="protein sequence ID" value="MFC7125575.1"/>
    <property type="molecule type" value="Genomic_DNA"/>
</dbReference>
<dbReference type="CDD" id="cd04487">
    <property type="entry name" value="RecJ_OBF2_like"/>
    <property type="match status" value="1"/>
</dbReference>
<name>A0ABD5X8T4_9EURY</name>
<feature type="compositionally biased region" description="Acidic residues" evidence="1">
    <location>
        <begin position="141"/>
        <end position="151"/>
    </location>
</feature>
<dbReference type="RefSeq" id="WP_267638571.1">
    <property type="nucleotide sequence ID" value="NZ_JAODIY010000016.1"/>
</dbReference>
<dbReference type="InterPro" id="IPR012340">
    <property type="entry name" value="NA-bd_OB-fold"/>
</dbReference>
<feature type="domain" description="S1 motif" evidence="2">
    <location>
        <begin position="38"/>
        <end position="105"/>
    </location>
</feature>
<dbReference type="InterPro" id="IPR038763">
    <property type="entry name" value="DHH_sf"/>
</dbReference>
<organism evidence="3 4">
    <name type="scientific">Halovenus rubra</name>
    <dbReference type="NCBI Taxonomy" id="869890"/>
    <lineage>
        <taxon>Archaea</taxon>
        <taxon>Methanobacteriati</taxon>
        <taxon>Methanobacteriota</taxon>
        <taxon>Stenosarchaea group</taxon>
        <taxon>Halobacteria</taxon>
        <taxon>Halobacteriales</taxon>
        <taxon>Haloarculaceae</taxon>
        <taxon>Halovenus</taxon>
    </lineage>
</organism>
<evidence type="ECO:0000313" key="3">
    <source>
        <dbReference type="EMBL" id="MFC7125575.1"/>
    </source>
</evidence>
<evidence type="ECO:0000256" key="1">
    <source>
        <dbReference type="SAM" id="MobiDB-lite"/>
    </source>
</evidence>
<dbReference type="Pfam" id="PF01336">
    <property type="entry name" value="tRNA_anti-codon"/>
    <property type="match status" value="1"/>
</dbReference>
<dbReference type="InterPro" id="IPR004365">
    <property type="entry name" value="NA-bd_OB_tRNA"/>
</dbReference>
<dbReference type="Gene3D" id="2.40.50.140">
    <property type="entry name" value="Nucleic acid-binding proteins"/>
    <property type="match status" value="2"/>
</dbReference>
<dbReference type="AlphaFoldDB" id="A0ABD5X8T4"/>
<proteinExistence type="predicted"/>
<dbReference type="SUPFAM" id="SSF64182">
    <property type="entry name" value="DHH phosphoesterases"/>
    <property type="match status" value="1"/>
</dbReference>
<feature type="compositionally biased region" description="Polar residues" evidence="1">
    <location>
        <begin position="172"/>
        <end position="184"/>
    </location>
</feature>
<feature type="compositionally biased region" description="Basic and acidic residues" evidence="1">
    <location>
        <begin position="152"/>
        <end position="166"/>
    </location>
</feature>
<protein>
    <submittedName>
        <fullName evidence="3">DHH family phosphoesterase</fullName>
    </submittedName>
</protein>
<evidence type="ECO:0000313" key="4">
    <source>
        <dbReference type="Proteomes" id="UP001596414"/>
    </source>
</evidence>